<comment type="caution">
    <text evidence="7">The sequence shown here is derived from an EMBL/GenBank/DDBJ whole genome shotgun (WGS) entry which is preliminary data.</text>
</comment>
<evidence type="ECO:0000313" key="8">
    <source>
        <dbReference type="Proteomes" id="UP001293718"/>
    </source>
</evidence>
<dbReference type="CDD" id="cd16922">
    <property type="entry name" value="HATPase_EvgS-ArcB-TorS-like"/>
    <property type="match status" value="1"/>
</dbReference>
<dbReference type="PRINTS" id="PR00344">
    <property type="entry name" value="BCTRLSENSOR"/>
</dbReference>
<keyword evidence="7" id="KW-0067">ATP-binding</keyword>
<dbReference type="InterPro" id="IPR005467">
    <property type="entry name" value="His_kinase_dom"/>
</dbReference>
<dbReference type="Pfam" id="PF02518">
    <property type="entry name" value="HATPase_c"/>
    <property type="match status" value="1"/>
</dbReference>
<dbReference type="Proteomes" id="UP001293718">
    <property type="component" value="Unassembled WGS sequence"/>
</dbReference>
<geneLocation type="plasmid" evidence="7">
    <name>unnamed</name>
</geneLocation>
<accession>A0ABU5I9G8</accession>
<gene>
    <name evidence="7" type="ORF">SM757_01785</name>
</gene>
<dbReference type="SUPFAM" id="SSF47384">
    <property type="entry name" value="Homodimeric domain of signal transducing histidine kinase"/>
    <property type="match status" value="1"/>
</dbReference>
<comment type="catalytic activity">
    <reaction evidence="1">
        <text>ATP + protein L-histidine = ADP + protein N-phospho-L-histidine.</text>
        <dbReference type="EC" id="2.7.13.3"/>
    </reaction>
</comment>
<evidence type="ECO:0000313" key="7">
    <source>
        <dbReference type="EMBL" id="MDZ5455295.1"/>
    </source>
</evidence>
<dbReference type="PROSITE" id="PS50109">
    <property type="entry name" value="HIS_KIN"/>
    <property type="match status" value="1"/>
</dbReference>
<keyword evidence="7" id="KW-0547">Nucleotide-binding</keyword>
<name>A0ABU5I9G8_9BURK</name>
<keyword evidence="4" id="KW-0808">Transferase</keyword>
<evidence type="ECO:0000256" key="4">
    <source>
        <dbReference type="ARBA" id="ARBA00022679"/>
    </source>
</evidence>
<dbReference type="GO" id="GO:0005524">
    <property type="term" value="F:ATP binding"/>
    <property type="evidence" value="ECO:0007669"/>
    <property type="project" value="UniProtKB-KW"/>
</dbReference>
<dbReference type="EMBL" id="JAXOJX010000001">
    <property type="protein sequence ID" value="MDZ5455295.1"/>
    <property type="molecule type" value="Genomic_DNA"/>
</dbReference>
<evidence type="ECO:0000256" key="2">
    <source>
        <dbReference type="ARBA" id="ARBA00012438"/>
    </source>
</evidence>
<evidence type="ECO:0000259" key="6">
    <source>
        <dbReference type="PROSITE" id="PS50109"/>
    </source>
</evidence>
<dbReference type="InterPro" id="IPR003661">
    <property type="entry name" value="HisK_dim/P_dom"/>
</dbReference>
<dbReference type="InterPro" id="IPR003594">
    <property type="entry name" value="HATPase_dom"/>
</dbReference>
<feature type="domain" description="Histidine kinase" evidence="6">
    <location>
        <begin position="1"/>
        <end position="221"/>
    </location>
</feature>
<keyword evidence="5" id="KW-0418">Kinase</keyword>
<evidence type="ECO:0000256" key="5">
    <source>
        <dbReference type="ARBA" id="ARBA00022777"/>
    </source>
</evidence>
<dbReference type="EC" id="2.7.13.3" evidence="2"/>
<reference evidence="7 8" key="1">
    <citation type="submission" date="2023-11" db="EMBL/GenBank/DDBJ databases">
        <title>Draft genome of Azohydromonas lata strain H1 (DSM1123), a polyhydroxyalkanoate producer.</title>
        <authorList>
            <person name="Traversa D."/>
            <person name="D'Addabbo P."/>
            <person name="Pazzani C."/>
            <person name="Manzari C."/>
            <person name="Chiara M."/>
            <person name="Scrascia M."/>
        </authorList>
    </citation>
    <scope>NUCLEOTIDE SEQUENCE [LARGE SCALE GENOMIC DNA]</scope>
    <source>
        <strain evidence="7 8">H1</strain>
        <plasmid evidence="7">unnamed</plasmid>
    </source>
</reference>
<dbReference type="Pfam" id="PF00512">
    <property type="entry name" value="HisKA"/>
    <property type="match status" value="1"/>
</dbReference>
<dbReference type="SMART" id="SM00387">
    <property type="entry name" value="HATPase_c"/>
    <property type="match status" value="1"/>
</dbReference>
<keyword evidence="3" id="KW-0597">Phosphoprotein</keyword>
<keyword evidence="7" id="KW-0614">Plasmid</keyword>
<evidence type="ECO:0000256" key="1">
    <source>
        <dbReference type="ARBA" id="ARBA00000085"/>
    </source>
</evidence>
<sequence>MSHELRTPLNAVIGFSDVLAQTPLPGKAGEHVGHIQQAGRQLLALIEDVLDFAQIEDGEVQLQQAPFELGVLLQAACDETQPQAAAKGLALRLDLASDLPGQVIGDALRLKQVLVHLLSNAVKFTPAGSVTLAATASAHGDLRTTLRLEVKDSGIGIAPEVQSHIFNAFTQLDGTPTRRFGGAGLGLSIVQRLVTMMGGHLELTSTPGQGSTFSVSLLLETASGAH</sequence>
<dbReference type="CDD" id="cd00082">
    <property type="entry name" value="HisKA"/>
    <property type="match status" value="1"/>
</dbReference>
<dbReference type="PANTHER" id="PTHR43047">
    <property type="entry name" value="TWO-COMPONENT HISTIDINE PROTEIN KINASE"/>
    <property type="match status" value="1"/>
</dbReference>
<dbReference type="InterPro" id="IPR004358">
    <property type="entry name" value="Sig_transdc_His_kin-like_C"/>
</dbReference>
<organism evidence="7 8">
    <name type="scientific">Azohydromonas lata</name>
    <dbReference type="NCBI Taxonomy" id="45677"/>
    <lineage>
        <taxon>Bacteria</taxon>
        <taxon>Pseudomonadati</taxon>
        <taxon>Pseudomonadota</taxon>
        <taxon>Betaproteobacteria</taxon>
        <taxon>Burkholderiales</taxon>
        <taxon>Sphaerotilaceae</taxon>
        <taxon>Azohydromonas</taxon>
    </lineage>
</organism>
<dbReference type="SUPFAM" id="SSF55874">
    <property type="entry name" value="ATPase domain of HSP90 chaperone/DNA topoisomerase II/histidine kinase"/>
    <property type="match status" value="1"/>
</dbReference>
<dbReference type="RefSeq" id="WP_322463990.1">
    <property type="nucleotide sequence ID" value="NZ_JAXOJX010000001.1"/>
</dbReference>
<dbReference type="InterPro" id="IPR036097">
    <property type="entry name" value="HisK_dim/P_sf"/>
</dbReference>
<dbReference type="InterPro" id="IPR036890">
    <property type="entry name" value="HATPase_C_sf"/>
</dbReference>
<keyword evidence="8" id="KW-1185">Reference proteome</keyword>
<proteinExistence type="predicted"/>
<dbReference type="Gene3D" id="3.30.565.10">
    <property type="entry name" value="Histidine kinase-like ATPase, C-terminal domain"/>
    <property type="match status" value="1"/>
</dbReference>
<evidence type="ECO:0000256" key="3">
    <source>
        <dbReference type="ARBA" id="ARBA00022553"/>
    </source>
</evidence>
<dbReference type="PANTHER" id="PTHR43047:SF64">
    <property type="entry name" value="HISTIDINE KINASE CONTAINING CHEY-HOMOLOGOUS RECEIVER DOMAIN AND PAS DOMAIN-RELATED"/>
    <property type="match status" value="1"/>
</dbReference>
<protein>
    <recommendedName>
        <fullName evidence="2">histidine kinase</fullName>
        <ecNumber evidence="2">2.7.13.3</ecNumber>
    </recommendedName>
</protein>
<dbReference type="SMART" id="SM00388">
    <property type="entry name" value="HisKA"/>
    <property type="match status" value="1"/>
</dbReference>
<dbReference type="Gene3D" id="1.10.287.130">
    <property type="match status" value="1"/>
</dbReference>